<dbReference type="KEGG" id="ppd:Ppro_0587"/>
<dbReference type="EMBL" id="CP000482">
    <property type="protein sequence ID" value="ABK98218.1"/>
    <property type="molecule type" value="Genomic_DNA"/>
</dbReference>
<keyword evidence="3 6" id="KW-1133">Transmembrane helix</keyword>
<dbReference type="PANTHER" id="PTHR43373">
    <property type="entry name" value="NA(+)/H(+) ANTIPORTER SUBUNIT"/>
    <property type="match status" value="1"/>
</dbReference>
<feature type="domain" description="NADH:quinone oxidoreductase/Mrp antiporter transmembrane" evidence="7">
    <location>
        <begin position="127"/>
        <end position="415"/>
    </location>
</feature>
<feature type="transmembrane region" description="Helical" evidence="6">
    <location>
        <begin position="134"/>
        <end position="151"/>
    </location>
</feature>
<dbReference type="InterPro" id="IPR001516">
    <property type="entry name" value="Proton_antipo_N"/>
</dbReference>
<feature type="transmembrane region" description="Helical" evidence="6">
    <location>
        <begin position="365"/>
        <end position="383"/>
    </location>
</feature>
<evidence type="ECO:0000256" key="2">
    <source>
        <dbReference type="ARBA" id="ARBA00022692"/>
    </source>
</evidence>
<feature type="transmembrane region" description="Helical" evidence="6">
    <location>
        <begin position="296"/>
        <end position="314"/>
    </location>
</feature>
<dbReference type="InterPro" id="IPR001750">
    <property type="entry name" value="ND/Mrp_TM"/>
</dbReference>
<keyword evidence="10" id="KW-1185">Reference proteome</keyword>
<dbReference type="RefSeq" id="WP_011734531.1">
    <property type="nucleotide sequence ID" value="NC_008609.1"/>
</dbReference>
<keyword evidence="4 6" id="KW-0472">Membrane</keyword>
<protein>
    <submittedName>
        <fullName evidence="9">NADH dehydrogenase (Quinone)</fullName>
        <ecNumber evidence="9">1.6.99.5</ecNumber>
    </submittedName>
</protein>
<name>A1ALJ8_PELPD</name>
<proteinExistence type="predicted"/>
<dbReference type="AlphaFoldDB" id="A1ALJ8"/>
<feature type="transmembrane region" description="Helical" evidence="6">
    <location>
        <begin position="239"/>
        <end position="259"/>
    </location>
</feature>
<evidence type="ECO:0000313" key="9">
    <source>
        <dbReference type="EMBL" id="ABK98218.1"/>
    </source>
</evidence>
<feature type="transmembrane region" description="Helical" evidence="6">
    <location>
        <begin position="403"/>
        <end position="428"/>
    </location>
</feature>
<evidence type="ECO:0000256" key="4">
    <source>
        <dbReference type="ARBA" id="ARBA00023136"/>
    </source>
</evidence>
<dbReference type="PRINTS" id="PR01434">
    <property type="entry name" value="NADHDHGNASE5"/>
</dbReference>
<sequence length="480" mass="51150">MKSQELIWLAVFVPIMGAFLLPLVGTVSKGARNLSALALVGFSLFCSCGLIAPVLNGETVAISIPFLGGNNLFLGDSLAVFMAIVSSLVGAVIVLYSMGYISHYENQNEYYVIVVLFLGSMMGIIYSANLILIYLFWEITAFACWRLIGFFREKTCIVRADKAFLVTGFGAFVMLIGFALVYSQYGSFDLQTIQSASATDPVANLAVLLILFGILSKSATLPLHTWLPDAGVAPTPVTALLHAAVLVKIGVYVYARLFIASFSIDPVWETVVPAIAGISSLVAGGAALIETDMKRIIAYSTVSQLGFILLGLSIGNDIGVAGGLLYILMHSIAKGGLFLCAGVVEQKLHVKDITKLGGLIRTMPVTAVSFLLCAFSVMGIPPFGGFFSKYMVISGAIRSGQPLISVIFILGAFLTMIYLFRLFSMIFLGEAKTEPVAEGAPVMVGSVALLALLSIAGGILIQYPSAYVQTTVHQILKVVQ</sequence>
<dbReference type="Pfam" id="PF00361">
    <property type="entry name" value="Proton_antipo_M"/>
    <property type="match status" value="1"/>
</dbReference>
<comment type="subcellular location">
    <subcellularLocation>
        <location evidence="1">Endomembrane system</location>
        <topology evidence="1">Multi-pass membrane protein</topology>
    </subcellularLocation>
    <subcellularLocation>
        <location evidence="5">Membrane</location>
        <topology evidence="5">Multi-pass membrane protein</topology>
    </subcellularLocation>
</comment>
<feature type="transmembrane region" description="Helical" evidence="6">
    <location>
        <begin position="36"/>
        <end position="57"/>
    </location>
</feature>
<evidence type="ECO:0000256" key="1">
    <source>
        <dbReference type="ARBA" id="ARBA00004127"/>
    </source>
</evidence>
<organism evidence="9 10">
    <name type="scientific">Pelobacter propionicus (strain DSM 2379 / NBRC 103807 / OttBd1)</name>
    <dbReference type="NCBI Taxonomy" id="338966"/>
    <lineage>
        <taxon>Bacteria</taxon>
        <taxon>Pseudomonadati</taxon>
        <taxon>Thermodesulfobacteriota</taxon>
        <taxon>Desulfuromonadia</taxon>
        <taxon>Desulfuromonadales</taxon>
        <taxon>Desulfuromonadaceae</taxon>
        <taxon>Pelobacter</taxon>
    </lineage>
</organism>
<dbReference type="EC" id="1.6.99.5" evidence="9"/>
<feature type="transmembrane region" description="Helical" evidence="6">
    <location>
        <begin position="110"/>
        <end position="128"/>
    </location>
</feature>
<dbReference type="PANTHER" id="PTHR43373:SF1">
    <property type="entry name" value="NA(+)_H(+) ANTIPORTER SUBUNIT A"/>
    <property type="match status" value="1"/>
</dbReference>
<feature type="transmembrane region" description="Helical" evidence="6">
    <location>
        <begin position="271"/>
        <end position="289"/>
    </location>
</feature>
<dbReference type="GO" id="GO:0012505">
    <property type="term" value="C:endomembrane system"/>
    <property type="evidence" value="ECO:0007669"/>
    <property type="project" value="UniProtKB-SubCell"/>
</dbReference>
<keyword evidence="9" id="KW-0560">Oxidoreductase</keyword>
<gene>
    <name evidence="9" type="ordered locus">Ppro_0587</name>
</gene>
<feature type="transmembrane region" description="Helical" evidence="6">
    <location>
        <begin position="320"/>
        <end position="344"/>
    </location>
</feature>
<evidence type="ECO:0000256" key="3">
    <source>
        <dbReference type="ARBA" id="ARBA00022989"/>
    </source>
</evidence>
<dbReference type="STRING" id="338966.Ppro_0587"/>
<dbReference type="GO" id="GO:0016020">
    <property type="term" value="C:membrane"/>
    <property type="evidence" value="ECO:0007669"/>
    <property type="project" value="UniProtKB-SubCell"/>
</dbReference>
<accession>A1ALJ8</accession>
<feature type="transmembrane region" description="Helical" evidence="6">
    <location>
        <begin position="6"/>
        <end position="24"/>
    </location>
</feature>
<dbReference type="GO" id="GO:0016491">
    <property type="term" value="F:oxidoreductase activity"/>
    <property type="evidence" value="ECO:0007669"/>
    <property type="project" value="UniProtKB-KW"/>
</dbReference>
<keyword evidence="2 5" id="KW-0812">Transmembrane</keyword>
<feature type="transmembrane region" description="Helical" evidence="6">
    <location>
        <begin position="163"/>
        <end position="185"/>
    </location>
</feature>
<dbReference type="HOGENOM" id="CLU_007100_9_5_7"/>
<feature type="transmembrane region" description="Helical" evidence="6">
    <location>
        <begin position="205"/>
        <end position="227"/>
    </location>
</feature>
<dbReference type="Proteomes" id="UP000006732">
    <property type="component" value="Chromosome"/>
</dbReference>
<dbReference type="Pfam" id="PF00662">
    <property type="entry name" value="Proton_antipo_N"/>
    <property type="match status" value="1"/>
</dbReference>
<feature type="domain" description="NADH-Ubiquinone oxidoreductase (complex I) chain 5 N-terminal" evidence="8">
    <location>
        <begin position="73"/>
        <end position="111"/>
    </location>
</feature>
<evidence type="ECO:0000313" key="10">
    <source>
        <dbReference type="Proteomes" id="UP000006732"/>
    </source>
</evidence>
<feature type="transmembrane region" description="Helical" evidence="6">
    <location>
        <begin position="77"/>
        <end position="98"/>
    </location>
</feature>
<dbReference type="OrthoDB" id="9805769at2"/>
<evidence type="ECO:0000256" key="6">
    <source>
        <dbReference type="SAM" id="Phobius"/>
    </source>
</evidence>
<evidence type="ECO:0000259" key="7">
    <source>
        <dbReference type="Pfam" id="PF00361"/>
    </source>
</evidence>
<dbReference type="InterPro" id="IPR050616">
    <property type="entry name" value="CPA3_Na-H_Antiporter_A"/>
</dbReference>
<reference evidence="9 10" key="1">
    <citation type="submission" date="2006-10" db="EMBL/GenBank/DDBJ databases">
        <title>Complete sequence of chromosome of Pelobacter propionicus DSM 2379.</title>
        <authorList>
            <consortium name="US DOE Joint Genome Institute"/>
            <person name="Copeland A."/>
            <person name="Lucas S."/>
            <person name="Lapidus A."/>
            <person name="Barry K."/>
            <person name="Detter J.C."/>
            <person name="Glavina del Rio T."/>
            <person name="Hammon N."/>
            <person name="Israni S."/>
            <person name="Dalin E."/>
            <person name="Tice H."/>
            <person name="Pitluck S."/>
            <person name="Saunders E."/>
            <person name="Brettin T."/>
            <person name="Bruce D."/>
            <person name="Han C."/>
            <person name="Tapia R."/>
            <person name="Schmutz J."/>
            <person name="Larimer F."/>
            <person name="Land M."/>
            <person name="Hauser L."/>
            <person name="Kyrpides N."/>
            <person name="Kim E."/>
            <person name="Lovley D."/>
            <person name="Richardson P."/>
        </authorList>
    </citation>
    <scope>NUCLEOTIDE SEQUENCE [LARGE SCALE GENOMIC DNA]</scope>
    <source>
        <strain evidence="10">DSM 2379 / NBRC 103807 / OttBd1</strain>
    </source>
</reference>
<evidence type="ECO:0000256" key="5">
    <source>
        <dbReference type="RuleBase" id="RU000320"/>
    </source>
</evidence>
<feature type="transmembrane region" description="Helical" evidence="6">
    <location>
        <begin position="440"/>
        <end position="461"/>
    </location>
</feature>
<dbReference type="eggNOG" id="COG1009">
    <property type="taxonomic scope" value="Bacteria"/>
</dbReference>
<evidence type="ECO:0000259" key="8">
    <source>
        <dbReference type="Pfam" id="PF00662"/>
    </source>
</evidence>
<dbReference type="PRINTS" id="PR01435">
    <property type="entry name" value="NPOXDRDTASE5"/>
</dbReference>